<dbReference type="GO" id="GO:0046983">
    <property type="term" value="F:protein dimerization activity"/>
    <property type="evidence" value="ECO:0007669"/>
    <property type="project" value="InterPro"/>
</dbReference>
<dbReference type="SUPFAM" id="SSF57667">
    <property type="entry name" value="beta-beta-alpha zinc fingers"/>
    <property type="match status" value="1"/>
</dbReference>
<dbReference type="GO" id="GO:0003677">
    <property type="term" value="F:DNA binding"/>
    <property type="evidence" value="ECO:0007669"/>
    <property type="project" value="UniProtKB-KW"/>
</dbReference>
<feature type="domain" description="BED-type" evidence="10">
    <location>
        <begin position="2"/>
        <end position="54"/>
    </location>
</feature>
<evidence type="ECO:0000313" key="12">
    <source>
        <dbReference type="Proteomes" id="UP001201812"/>
    </source>
</evidence>
<keyword evidence="7" id="KW-0804">Transcription</keyword>
<dbReference type="GO" id="GO:0009791">
    <property type="term" value="P:post-embryonic development"/>
    <property type="evidence" value="ECO:0007669"/>
    <property type="project" value="UniProtKB-ARBA"/>
</dbReference>
<gene>
    <name evidence="11" type="ORF">DdX_03603</name>
</gene>
<name>A0AAD4R4Y9_9BILA</name>
<keyword evidence="5" id="KW-0805">Transcription regulation</keyword>
<evidence type="ECO:0000256" key="1">
    <source>
        <dbReference type="ARBA" id="ARBA00004123"/>
    </source>
</evidence>
<dbReference type="EMBL" id="JAKKPZ010000003">
    <property type="protein sequence ID" value="KAI1723443.1"/>
    <property type="molecule type" value="Genomic_DNA"/>
</dbReference>
<dbReference type="AlphaFoldDB" id="A0AAD4R4Y9"/>
<keyword evidence="4" id="KW-0862">Zinc</keyword>
<evidence type="ECO:0000256" key="3">
    <source>
        <dbReference type="ARBA" id="ARBA00022771"/>
    </source>
</evidence>
<comment type="caution">
    <text evidence="11">The sequence shown here is derived from an EMBL/GenBank/DDBJ whole genome shotgun (WGS) entry which is preliminary data.</text>
</comment>
<evidence type="ECO:0000256" key="7">
    <source>
        <dbReference type="ARBA" id="ARBA00023163"/>
    </source>
</evidence>
<dbReference type="PROSITE" id="PS50808">
    <property type="entry name" value="ZF_BED"/>
    <property type="match status" value="1"/>
</dbReference>
<dbReference type="InterPro" id="IPR052035">
    <property type="entry name" value="ZnF_BED_domain_contain"/>
</dbReference>
<dbReference type="GO" id="GO:0008270">
    <property type="term" value="F:zinc ion binding"/>
    <property type="evidence" value="ECO:0007669"/>
    <property type="project" value="UniProtKB-KW"/>
</dbReference>
<dbReference type="PANTHER" id="PTHR46481:SF10">
    <property type="entry name" value="ZINC FINGER BED DOMAIN-CONTAINING PROTEIN 39"/>
    <property type="match status" value="1"/>
</dbReference>
<dbReference type="InterPro" id="IPR003656">
    <property type="entry name" value="Znf_BED"/>
</dbReference>
<organism evidence="11 12">
    <name type="scientific">Ditylenchus destructor</name>
    <dbReference type="NCBI Taxonomy" id="166010"/>
    <lineage>
        <taxon>Eukaryota</taxon>
        <taxon>Metazoa</taxon>
        <taxon>Ecdysozoa</taxon>
        <taxon>Nematoda</taxon>
        <taxon>Chromadorea</taxon>
        <taxon>Rhabditida</taxon>
        <taxon>Tylenchina</taxon>
        <taxon>Tylenchomorpha</taxon>
        <taxon>Sphaerularioidea</taxon>
        <taxon>Anguinidae</taxon>
        <taxon>Anguininae</taxon>
        <taxon>Ditylenchus</taxon>
    </lineage>
</organism>
<evidence type="ECO:0000313" key="11">
    <source>
        <dbReference type="EMBL" id="KAI1723443.1"/>
    </source>
</evidence>
<evidence type="ECO:0000256" key="2">
    <source>
        <dbReference type="ARBA" id="ARBA00022723"/>
    </source>
</evidence>
<dbReference type="GO" id="GO:0005634">
    <property type="term" value="C:nucleus"/>
    <property type="evidence" value="ECO:0007669"/>
    <property type="project" value="UniProtKB-SubCell"/>
</dbReference>
<keyword evidence="8" id="KW-0539">Nucleus</keyword>
<dbReference type="InterPro" id="IPR008906">
    <property type="entry name" value="HATC_C_dom"/>
</dbReference>
<comment type="subcellular location">
    <subcellularLocation>
        <location evidence="1">Nucleus</location>
    </subcellularLocation>
</comment>
<proteinExistence type="predicted"/>
<evidence type="ECO:0000256" key="6">
    <source>
        <dbReference type="ARBA" id="ARBA00023125"/>
    </source>
</evidence>
<sequence length="370" mass="41914">MADEDSIWAYFSKIEKGFVKCNHCCFVQKANATGSTSNYVRHLENKHKDHHATRDRAVEKKRLAKERAVASIPKITCFTQSCTDLSSLEASSSGGIKRSRSISTPLPKIDETFGQWKDDSFKSKKVDALIVEMIALDIMPLRTPEKSGFQRLISYVAPQYKIKGRKYYTHNVLPERFETLYNAVKSEISRHDKLSLTSDIWTSPFASFSIISITGHFMIIDAEKQLRPAFLVLYSGQIKGRHDGANICATLDAALKGIGIKKDYSDNETLWEANIPVDKREAITAEVNRYLEKATEKIDSFTYWTVNANALPHLYQLFVVFNASPLGSEESERLFSTAGAIMTDLRSRLSPQNFEKLLFIHHNLSLISRM</sequence>
<dbReference type="PANTHER" id="PTHR46481">
    <property type="entry name" value="ZINC FINGER BED DOMAIN-CONTAINING PROTEIN 4"/>
    <property type="match status" value="1"/>
</dbReference>
<keyword evidence="12" id="KW-1185">Reference proteome</keyword>
<keyword evidence="6" id="KW-0238">DNA-binding</keyword>
<evidence type="ECO:0000259" key="10">
    <source>
        <dbReference type="PROSITE" id="PS50808"/>
    </source>
</evidence>
<evidence type="ECO:0000256" key="8">
    <source>
        <dbReference type="ARBA" id="ARBA00023242"/>
    </source>
</evidence>
<dbReference type="Pfam" id="PF02892">
    <property type="entry name" value="zf-BED"/>
    <property type="match status" value="1"/>
</dbReference>
<protein>
    <submittedName>
        <fullName evidence="11">BED zinc finger domain-containing protein</fullName>
    </submittedName>
</protein>
<reference evidence="11" key="1">
    <citation type="submission" date="2022-01" db="EMBL/GenBank/DDBJ databases">
        <title>Genome Sequence Resource for Two Populations of Ditylenchus destructor, the Migratory Endoparasitic Phytonematode.</title>
        <authorList>
            <person name="Zhang H."/>
            <person name="Lin R."/>
            <person name="Xie B."/>
        </authorList>
    </citation>
    <scope>NUCLEOTIDE SEQUENCE</scope>
    <source>
        <strain evidence="11">BazhouSP</strain>
    </source>
</reference>
<accession>A0AAD4R4Y9</accession>
<dbReference type="Pfam" id="PF05699">
    <property type="entry name" value="Dimer_Tnp_hAT"/>
    <property type="match status" value="1"/>
</dbReference>
<dbReference type="SUPFAM" id="SSF53098">
    <property type="entry name" value="Ribonuclease H-like"/>
    <property type="match status" value="1"/>
</dbReference>
<keyword evidence="3 9" id="KW-0863">Zinc-finger</keyword>
<keyword evidence="2" id="KW-0479">Metal-binding</keyword>
<dbReference type="Proteomes" id="UP001201812">
    <property type="component" value="Unassembled WGS sequence"/>
</dbReference>
<dbReference type="InterPro" id="IPR012337">
    <property type="entry name" value="RNaseH-like_sf"/>
</dbReference>
<evidence type="ECO:0000256" key="4">
    <source>
        <dbReference type="ARBA" id="ARBA00022833"/>
    </source>
</evidence>
<evidence type="ECO:0000256" key="9">
    <source>
        <dbReference type="PROSITE-ProRule" id="PRU00027"/>
    </source>
</evidence>
<evidence type="ECO:0000256" key="5">
    <source>
        <dbReference type="ARBA" id="ARBA00023015"/>
    </source>
</evidence>
<dbReference type="InterPro" id="IPR036236">
    <property type="entry name" value="Znf_C2H2_sf"/>
</dbReference>